<accession>A0A928ZR89</accession>
<dbReference type="SUPFAM" id="SSF103473">
    <property type="entry name" value="MFS general substrate transporter"/>
    <property type="match status" value="1"/>
</dbReference>
<protein>
    <submittedName>
        <fullName evidence="9">MFS transporter</fullName>
    </submittedName>
</protein>
<feature type="transmembrane region" description="Helical" evidence="7">
    <location>
        <begin position="32"/>
        <end position="55"/>
    </location>
</feature>
<evidence type="ECO:0000313" key="10">
    <source>
        <dbReference type="Proteomes" id="UP000615026"/>
    </source>
</evidence>
<dbReference type="GO" id="GO:0022857">
    <property type="term" value="F:transmembrane transporter activity"/>
    <property type="evidence" value="ECO:0007669"/>
    <property type="project" value="InterPro"/>
</dbReference>
<keyword evidence="10" id="KW-1185">Reference proteome</keyword>
<organism evidence="9 10">
    <name type="scientific">Leptolyngbya cf. ectocarpi LEGE 11479</name>
    <dbReference type="NCBI Taxonomy" id="1828722"/>
    <lineage>
        <taxon>Bacteria</taxon>
        <taxon>Bacillati</taxon>
        <taxon>Cyanobacteriota</taxon>
        <taxon>Cyanophyceae</taxon>
        <taxon>Leptolyngbyales</taxon>
        <taxon>Leptolyngbyaceae</taxon>
        <taxon>Leptolyngbya group</taxon>
        <taxon>Leptolyngbya</taxon>
    </lineage>
</organism>
<feature type="transmembrane region" description="Helical" evidence="7">
    <location>
        <begin position="356"/>
        <end position="379"/>
    </location>
</feature>
<comment type="subcellular location">
    <subcellularLocation>
        <location evidence="1">Cell membrane</location>
        <topology evidence="1">Multi-pass membrane protein</topology>
    </subcellularLocation>
</comment>
<feature type="transmembrane region" description="Helical" evidence="7">
    <location>
        <begin position="231"/>
        <end position="254"/>
    </location>
</feature>
<keyword evidence="2" id="KW-1003">Cell membrane</keyword>
<dbReference type="InterPro" id="IPR020846">
    <property type="entry name" value="MFS_dom"/>
</dbReference>
<evidence type="ECO:0000256" key="6">
    <source>
        <dbReference type="SAM" id="MobiDB-lite"/>
    </source>
</evidence>
<keyword evidence="5 7" id="KW-0472">Membrane</keyword>
<evidence type="ECO:0000256" key="2">
    <source>
        <dbReference type="ARBA" id="ARBA00022475"/>
    </source>
</evidence>
<dbReference type="PROSITE" id="PS50850">
    <property type="entry name" value="MFS"/>
    <property type="match status" value="1"/>
</dbReference>
<feature type="transmembrane region" description="Helical" evidence="7">
    <location>
        <begin position="293"/>
        <end position="317"/>
    </location>
</feature>
<name>A0A928ZR89_LEPEC</name>
<dbReference type="Proteomes" id="UP000615026">
    <property type="component" value="Unassembled WGS sequence"/>
</dbReference>
<dbReference type="GO" id="GO:0005886">
    <property type="term" value="C:plasma membrane"/>
    <property type="evidence" value="ECO:0007669"/>
    <property type="project" value="UniProtKB-SubCell"/>
</dbReference>
<dbReference type="InterPro" id="IPR050189">
    <property type="entry name" value="MFS_Efflux_Transporters"/>
</dbReference>
<keyword evidence="3 7" id="KW-0812">Transmembrane</keyword>
<dbReference type="Pfam" id="PF07690">
    <property type="entry name" value="MFS_1"/>
    <property type="match status" value="1"/>
</dbReference>
<comment type="caution">
    <text evidence="9">The sequence shown here is derived from an EMBL/GenBank/DDBJ whole genome shotgun (WGS) entry which is preliminary data.</text>
</comment>
<feature type="transmembrane region" description="Helical" evidence="7">
    <location>
        <begin position="385"/>
        <end position="403"/>
    </location>
</feature>
<evidence type="ECO:0000313" key="9">
    <source>
        <dbReference type="EMBL" id="MBE9067075.1"/>
    </source>
</evidence>
<feature type="transmembrane region" description="Helical" evidence="7">
    <location>
        <begin position="185"/>
        <end position="204"/>
    </location>
</feature>
<feature type="transmembrane region" description="Helical" evidence="7">
    <location>
        <begin position="128"/>
        <end position="147"/>
    </location>
</feature>
<dbReference type="RefSeq" id="WP_193993044.1">
    <property type="nucleotide sequence ID" value="NZ_JADEXP010000074.1"/>
</dbReference>
<dbReference type="PRINTS" id="PR01035">
    <property type="entry name" value="TCRTETA"/>
</dbReference>
<dbReference type="PANTHER" id="PTHR43124">
    <property type="entry name" value="PURINE EFFLUX PUMP PBUE"/>
    <property type="match status" value="1"/>
</dbReference>
<gene>
    <name evidence="9" type="ORF">IQ260_10455</name>
</gene>
<feature type="region of interest" description="Disordered" evidence="6">
    <location>
        <begin position="1"/>
        <end position="23"/>
    </location>
</feature>
<dbReference type="InterPro" id="IPR001958">
    <property type="entry name" value="Tet-R_TetA/multi-R_MdtG-like"/>
</dbReference>
<evidence type="ECO:0000256" key="1">
    <source>
        <dbReference type="ARBA" id="ARBA00004651"/>
    </source>
</evidence>
<dbReference type="EMBL" id="JADEXP010000074">
    <property type="protein sequence ID" value="MBE9067075.1"/>
    <property type="molecule type" value="Genomic_DNA"/>
</dbReference>
<dbReference type="InterPro" id="IPR036259">
    <property type="entry name" value="MFS_trans_sf"/>
</dbReference>
<feature type="transmembrane region" description="Helical" evidence="7">
    <location>
        <begin position="98"/>
        <end position="122"/>
    </location>
</feature>
<dbReference type="PANTHER" id="PTHR43124:SF3">
    <property type="entry name" value="CHLORAMPHENICOL EFFLUX PUMP RV0191"/>
    <property type="match status" value="1"/>
</dbReference>
<evidence type="ECO:0000256" key="4">
    <source>
        <dbReference type="ARBA" id="ARBA00022989"/>
    </source>
</evidence>
<keyword evidence="4 7" id="KW-1133">Transmembrane helix</keyword>
<evidence type="ECO:0000256" key="3">
    <source>
        <dbReference type="ARBA" id="ARBA00022692"/>
    </source>
</evidence>
<reference evidence="9" key="1">
    <citation type="submission" date="2020-10" db="EMBL/GenBank/DDBJ databases">
        <authorList>
            <person name="Castelo-Branco R."/>
            <person name="Eusebio N."/>
            <person name="Adriana R."/>
            <person name="Vieira A."/>
            <person name="Brugerolle De Fraissinette N."/>
            <person name="Rezende De Castro R."/>
            <person name="Schneider M.P."/>
            <person name="Vasconcelos V."/>
            <person name="Leao P.N."/>
        </authorList>
    </citation>
    <scope>NUCLEOTIDE SEQUENCE</scope>
    <source>
        <strain evidence="9">LEGE 11479</strain>
    </source>
</reference>
<feature type="transmembrane region" description="Helical" evidence="7">
    <location>
        <begin position="323"/>
        <end position="344"/>
    </location>
</feature>
<dbReference type="AlphaFoldDB" id="A0A928ZR89"/>
<proteinExistence type="predicted"/>
<evidence type="ECO:0000256" key="7">
    <source>
        <dbReference type="SAM" id="Phobius"/>
    </source>
</evidence>
<dbReference type="Gene3D" id="1.20.1250.20">
    <property type="entry name" value="MFS general substrate transporter like domains"/>
    <property type="match status" value="1"/>
</dbReference>
<dbReference type="InterPro" id="IPR011701">
    <property type="entry name" value="MFS"/>
</dbReference>
<evidence type="ECO:0000259" key="8">
    <source>
        <dbReference type="PROSITE" id="PS50850"/>
    </source>
</evidence>
<sequence length="405" mass="41989">MTTVYQKPTAPELDQLPQFPPSPPPIRHPRQVLAVLMMAGCLSSAAGAVVAPVFPEIVEQFELSSRWAGVLVSTHTLTTALASLIFGLLVSRLGSVRILLSCLVGYAIFGSLGAIAHGFWGILLSRALVGAASGGIGAGSIGILSNLYNGEARTRMMGYATSALATATVIFPILGGWLGLYNWRWAFVLYGLGLPAAVAGLLILPKGQRQHRKNGIPQTDGIGNILKRGRVLLILLALATASAIFYVVVVYAPMYLKDAINASSLLNGYVLAARSVGAAVIAAVGAAKVSKRLGAGGAIATGFLLMAISLATIPNVLSPPLMLLAGLIFGLGFGLVMPNFYSALADFSSDSQRSGVLAIGTGCASLGQFVSPLMFGPIWATAGTHVFYVAAAIAATVGALNWIRR</sequence>
<feature type="domain" description="Major facilitator superfamily (MFS) profile" evidence="8">
    <location>
        <begin position="32"/>
        <end position="405"/>
    </location>
</feature>
<feature type="transmembrane region" description="Helical" evidence="7">
    <location>
        <begin position="266"/>
        <end position="286"/>
    </location>
</feature>
<evidence type="ECO:0000256" key="5">
    <source>
        <dbReference type="ARBA" id="ARBA00023136"/>
    </source>
</evidence>
<feature type="transmembrane region" description="Helical" evidence="7">
    <location>
        <begin position="67"/>
        <end position="91"/>
    </location>
</feature>
<feature type="transmembrane region" description="Helical" evidence="7">
    <location>
        <begin position="159"/>
        <end position="179"/>
    </location>
</feature>